<gene>
    <name evidence="5" type="primary">bluB</name>
    <name evidence="5" type="ORF">ISP18_19265</name>
</gene>
<accession>A0ABW8IPP3</accession>
<dbReference type="EMBL" id="JADIKI010000023">
    <property type="protein sequence ID" value="MFK2856753.1"/>
    <property type="molecule type" value="Genomic_DNA"/>
</dbReference>
<name>A0ABW8IPP3_9GAMM</name>
<feature type="domain" description="Nitroreductase" evidence="4">
    <location>
        <begin position="18"/>
        <end position="185"/>
    </location>
</feature>
<keyword evidence="6" id="KW-1185">Reference proteome</keyword>
<dbReference type="InterPro" id="IPR012825">
    <property type="entry name" value="BluB"/>
</dbReference>
<protein>
    <submittedName>
        <fullName evidence="5">5,6-dimethylbenzimidazole synthase</fullName>
        <ecNumber evidence="5">1.13.11.79</ecNumber>
    </submittedName>
</protein>
<dbReference type="Gene3D" id="3.40.109.10">
    <property type="entry name" value="NADH Oxidase"/>
    <property type="match status" value="1"/>
</dbReference>
<dbReference type="EC" id="1.13.11.79" evidence="5"/>
<proteinExistence type="predicted"/>
<reference evidence="5 6" key="1">
    <citation type="submission" date="2020-10" db="EMBL/GenBank/DDBJ databases">
        <title>Phylogeny of dyella-like bacteria.</title>
        <authorList>
            <person name="Fu J."/>
        </authorList>
    </citation>
    <scope>NUCLEOTIDE SEQUENCE [LARGE SCALE GENOMIC DNA]</scope>
    <source>
        <strain evidence="5 6">DHG40</strain>
    </source>
</reference>
<keyword evidence="1" id="KW-0285">Flavoprotein</keyword>
<dbReference type="PANTHER" id="PTHR23026:SF90">
    <property type="entry name" value="IODOTYROSINE DEIODINASE 1"/>
    <property type="match status" value="1"/>
</dbReference>
<dbReference type="Proteomes" id="UP001620409">
    <property type="component" value="Unassembled WGS sequence"/>
</dbReference>
<evidence type="ECO:0000259" key="4">
    <source>
        <dbReference type="Pfam" id="PF00881"/>
    </source>
</evidence>
<dbReference type="PANTHER" id="PTHR23026">
    <property type="entry name" value="NADPH NITROREDUCTASE"/>
    <property type="match status" value="1"/>
</dbReference>
<organism evidence="5 6">
    <name type="scientific">Dyella humi</name>
    <dbReference type="NCBI Taxonomy" id="1770547"/>
    <lineage>
        <taxon>Bacteria</taxon>
        <taxon>Pseudomonadati</taxon>
        <taxon>Pseudomonadota</taxon>
        <taxon>Gammaproteobacteria</taxon>
        <taxon>Lysobacterales</taxon>
        <taxon>Rhodanobacteraceae</taxon>
        <taxon>Dyella</taxon>
    </lineage>
</organism>
<sequence>MSDHQFSDEQRAGLYRAIHERRDVRSQFLPDPIAPEVLARLLKAAHHAPSVGFMQPWDFVLINSVEVKRAVKALYEAANAEAAGNYSDERAAQYRRLKLEGIVDSPINLCITCDRQRGGPHVLGRNTMLDTDLFSTCLAVQNLWLAARAEGIGVGWVSIVDPAQLAKVLELPEQVYPLAYLCLGYVSEFLPKPELEIAGWRSRLPLEQLLHGNTWSGHVNDDALMAAIRDA</sequence>
<dbReference type="NCBIfam" id="TIGR02476">
    <property type="entry name" value="BluB"/>
    <property type="match status" value="1"/>
</dbReference>
<evidence type="ECO:0000313" key="6">
    <source>
        <dbReference type="Proteomes" id="UP001620409"/>
    </source>
</evidence>
<dbReference type="RefSeq" id="WP_380011272.1">
    <property type="nucleotide sequence ID" value="NZ_JADIKI010000023.1"/>
</dbReference>
<evidence type="ECO:0000313" key="5">
    <source>
        <dbReference type="EMBL" id="MFK2856753.1"/>
    </source>
</evidence>
<comment type="caution">
    <text evidence="5">The sequence shown here is derived from an EMBL/GenBank/DDBJ whole genome shotgun (WGS) entry which is preliminary data.</text>
</comment>
<evidence type="ECO:0000256" key="2">
    <source>
        <dbReference type="ARBA" id="ARBA00022643"/>
    </source>
</evidence>
<dbReference type="SUPFAM" id="SSF55469">
    <property type="entry name" value="FMN-dependent nitroreductase-like"/>
    <property type="match status" value="1"/>
</dbReference>
<dbReference type="InterPro" id="IPR000415">
    <property type="entry name" value="Nitroreductase-like"/>
</dbReference>
<evidence type="ECO:0000256" key="1">
    <source>
        <dbReference type="ARBA" id="ARBA00022630"/>
    </source>
</evidence>
<keyword evidence="2" id="KW-0288">FMN</keyword>
<keyword evidence="3 5" id="KW-0560">Oxidoreductase</keyword>
<dbReference type="Pfam" id="PF00881">
    <property type="entry name" value="Nitroreductase"/>
    <property type="match status" value="1"/>
</dbReference>
<dbReference type="GO" id="GO:0102919">
    <property type="term" value="F:5,6-dimethylbenzimidazole synthase activity"/>
    <property type="evidence" value="ECO:0007669"/>
    <property type="project" value="UniProtKB-EC"/>
</dbReference>
<evidence type="ECO:0000256" key="3">
    <source>
        <dbReference type="ARBA" id="ARBA00023002"/>
    </source>
</evidence>
<dbReference type="InterPro" id="IPR050627">
    <property type="entry name" value="Nitroreductase/BluB"/>
</dbReference>
<dbReference type="InterPro" id="IPR029479">
    <property type="entry name" value="Nitroreductase"/>
</dbReference>